<dbReference type="EC" id="3.1.3.23" evidence="1"/>
<sequence>MMISAQALLFDMDGTLVDSGPAIQQCWDQWVDEYDIDRTRFDQVIGHGIPARQIAAQLLPADTVAAATDRLEQLEIDRAPDLRVLPGTRELLASLPDDAWAVVTSCTRPLAEARIKAVGIDPPLLITADDVTTGKPAPEPYLTAARRLGADPAHTIAFEDAPAGLASARAAGTRTVAVTTTTAADQLHGHADTVVTDLSHVECAPALEPPVEIHIHTT</sequence>
<reference evidence="1 2" key="1">
    <citation type="submission" date="2020-08" db="EMBL/GenBank/DDBJ databases">
        <title>Sequencing the genomes of 1000 actinobacteria strains.</title>
        <authorList>
            <person name="Klenk H.-P."/>
        </authorList>
    </citation>
    <scope>NUCLEOTIDE SEQUENCE [LARGE SCALE GENOMIC DNA]</scope>
    <source>
        <strain evidence="1 2">DSM 44593</strain>
    </source>
</reference>
<dbReference type="PANTHER" id="PTHR43481">
    <property type="entry name" value="FRUCTOSE-1-PHOSPHATE PHOSPHATASE"/>
    <property type="match status" value="1"/>
</dbReference>
<evidence type="ECO:0000313" key="2">
    <source>
        <dbReference type="Proteomes" id="UP000578077"/>
    </source>
</evidence>
<dbReference type="InterPro" id="IPR006439">
    <property type="entry name" value="HAD-SF_hydro_IA"/>
</dbReference>
<comment type="caution">
    <text evidence="1">The sequence shown here is derived from an EMBL/GenBank/DDBJ whole genome shotgun (WGS) entry which is preliminary data.</text>
</comment>
<dbReference type="PANTHER" id="PTHR43481:SF4">
    <property type="entry name" value="GLYCEROL-1-PHOSPHATE PHOSPHOHYDROLASE 1-RELATED"/>
    <property type="match status" value="1"/>
</dbReference>
<dbReference type="SFLD" id="SFLDG01135">
    <property type="entry name" value="C1.5.6:_HAD__Beta-PGM__Phospha"/>
    <property type="match status" value="1"/>
</dbReference>
<evidence type="ECO:0000313" key="1">
    <source>
        <dbReference type="EMBL" id="MBB5996253.1"/>
    </source>
</evidence>
<name>A0A841E526_9ACTN</name>
<dbReference type="InterPro" id="IPR051806">
    <property type="entry name" value="HAD-like_SPP"/>
</dbReference>
<accession>A0A841E526</accession>
<dbReference type="SFLD" id="SFLDG01129">
    <property type="entry name" value="C1.5:_HAD__Beta-PGM__Phosphata"/>
    <property type="match status" value="1"/>
</dbReference>
<dbReference type="InterPro" id="IPR023198">
    <property type="entry name" value="PGP-like_dom2"/>
</dbReference>
<dbReference type="InterPro" id="IPR036412">
    <property type="entry name" value="HAD-like_sf"/>
</dbReference>
<organism evidence="1 2">
    <name type="scientific">Streptomonospora salina</name>
    <dbReference type="NCBI Taxonomy" id="104205"/>
    <lineage>
        <taxon>Bacteria</taxon>
        <taxon>Bacillati</taxon>
        <taxon>Actinomycetota</taxon>
        <taxon>Actinomycetes</taxon>
        <taxon>Streptosporangiales</taxon>
        <taxon>Nocardiopsidaceae</taxon>
        <taxon>Streptomonospora</taxon>
    </lineage>
</organism>
<keyword evidence="1" id="KW-0378">Hydrolase</keyword>
<proteinExistence type="predicted"/>
<dbReference type="SFLD" id="SFLDS00003">
    <property type="entry name" value="Haloacid_Dehalogenase"/>
    <property type="match status" value="1"/>
</dbReference>
<dbReference type="InterPro" id="IPR023214">
    <property type="entry name" value="HAD_sf"/>
</dbReference>
<protein>
    <submittedName>
        <fullName evidence="1">Sugar-phosphatase</fullName>
        <ecNumber evidence="1">3.1.3.23</ecNumber>
    </submittedName>
</protein>
<dbReference type="AlphaFoldDB" id="A0A841E526"/>
<dbReference type="Pfam" id="PF00702">
    <property type="entry name" value="Hydrolase"/>
    <property type="match status" value="1"/>
</dbReference>
<dbReference type="Gene3D" id="1.10.150.240">
    <property type="entry name" value="Putative phosphatase, domain 2"/>
    <property type="match status" value="1"/>
</dbReference>
<dbReference type="NCBIfam" id="TIGR01509">
    <property type="entry name" value="HAD-SF-IA-v3"/>
    <property type="match status" value="1"/>
</dbReference>
<keyword evidence="2" id="KW-1185">Reference proteome</keyword>
<dbReference type="GO" id="GO:0050308">
    <property type="term" value="F:sugar-phosphatase activity"/>
    <property type="evidence" value="ECO:0007669"/>
    <property type="project" value="UniProtKB-EC"/>
</dbReference>
<dbReference type="EMBL" id="JACHLY010000001">
    <property type="protein sequence ID" value="MBB5996253.1"/>
    <property type="molecule type" value="Genomic_DNA"/>
</dbReference>
<dbReference type="NCBIfam" id="TIGR01549">
    <property type="entry name" value="HAD-SF-IA-v1"/>
    <property type="match status" value="1"/>
</dbReference>
<dbReference type="SUPFAM" id="SSF56784">
    <property type="entry name" value="HAD-like"/>
    <property type="match status" value="1"/>
</dbReference>
<dbReference type="Gene3D" id="3.40.50.1000">
    <property type="entry name" value="HAD superfamily/HAD-like"/>
    <property type="match status" value="1"/>
</dbReference>
<dbReference type="Proteomes" id="UP000578077">
    <property type="component" value="Unassembled WGS sequence"/>
</dbReference>
<gene>
    <name evidence="1" type="ORF">HNR25_000004</name>
</gene>